<gene>
    <name evidence="3" type="ORF">SARC_00713</name>
</gene>
<dbReference type="GeneID" id="25901217"/>
<evidence type="ECO:0000256" key="1">
    <source>
        <dbReference type="ARBA" id="ARBA00022801"/>
    </source>
</evidence>
<dbReference type="GO" id="GO:0016787">
    <property type="term" value="F:hydrolase activity"/>
    <property type="evidence" value="ECO:0007669"/>
    <property type="project" value="UniProtKB-KW"/>
</dbReference>
<proteinExistence type="predicted"/>
<dbReference type="RefSeq" id="XP_014161087.1">
    <property type="nucleotide sequence ID" value="XM_014305612.1"/>
</dbReference>
<feature type="domain" description="Alpha-N-acetylglucosaminidase N-terminal" evidence="2">
    <location>
        <begin position="67"/>
        <end position="142"/>
    </location>
</feature>
<evidence type="ECO:0000259" key="2">
    <source>
        <dbReference type="Pfam" id="PF12971"/>
    </source>
</evidence>
<sequence length="211" mass="23142">MSVPSSHNDVTKTQTIISIVRSGEYYSLQGVPEIDGNVPGSVKRYEEVDSGIFRPTPYKTRSQALHAAHGVLQRVLGASITKGFTLGLLERSDGDSTFVISSTAEPNVVVTLRGTTTLALTSALSYYMTHFMKSSISLTGYSTPKLPLCEELATGIYFMVHSAELRYDTGSDHRCLGKCAAMRLVATEEPQGILWLLIVYLNSVQEKLFNR</sequence>
<dbReference type="EMBL" id="KQ241620">
    <property type="protein sequence ID" value="KNC87185.1"/>
    <property type="molecule type" value="Genomic_DNA"/>
</dbReference>
<keyword evidence="4" id="KW-1185">Reference proteome</keyword>
<evidence type="ECO:0000313" key="4">
    <source>
        <dbReference type="Proteomes" id="UP000054560"/>
    </source>
</evidence>
<dbReference type="AlphaFoldDB" id="A0A0L0GDV0"/>
<dbReference type="InterPro" id="IPR024240">
    <property type="entry name" value="NAGLU_N"/>
</dbReference>
<dbReference type="Proteomes" id="UP000054560">
    <property type="component" value="Unassembled WGS sequence"/>
</dbReference>
<dbReference type="Pfam" id="PF12971">
    <property type="entry name" value="NAGLU_N"/>
    <property type="match status" value="1"/>
</dbReference>
<dbReference type="InterPro" id="IPR029018">
    <property type="entry name" value="Hex-like_dom2"/>
</dbReference>
<name>A0A0L0GDV0_9EUKA</name>
<evidence type="ECO:0000313" key="3">
    <source>
        <dbReference type="EMBL" id="KNC87185.1"/>
    </source>
</evidence>
<reference evidence="3 4" key="1">
    <citation type="submission" date="2011-02" db="EMBL/GenBank/DDBJ databases">
        <title>The Genome Sequence of Sphaeroforma arctica JP610.</title>
        <authorList>
            <consortium name="The Broad Institute Genome Sequencing Platform"/>
            <person name="Russ C."/>
            <person name="Cuomo C."/>
            <person name="Young S.K."/>
            <person name="Zeng Q."/>
            <person name="Gargeya S."/>
            <person name="Alvarado L."/>
            <person name="Berlin A."/>
            <person name="Chapman S.B."/>
            <person name="Chen Z."/>
            <person name="Freedman E."/>
            <person name="Gellesch M."/>
            <person name="Goldberg J."/>
            <person name="Griggs A."/>
            <person name="Gujja S."/>
            <person name="Heilman E."/>
            <person name="Heiman D."/>
            <person name="Howarth C."/>
            <person name="Mehta T."/>
            <person name="Neiman D."/>
            <person name="Pearson M."/>
            <person name="Roberts A."/>
            <person name="Saif S."/>
            <person name="Shea T."/>
            <person name="Shenoy N."/>
            <person name="Sisk P."/>
            <person name="Stolte C."/>
            <person name="Sykes S."/>
            <person name="White J."/>
            <person name="Yandava C."/>
            <person name="Burger G."/>
            <person name="Gray M.W."/>
            <person name="Holland P.W.H."/>
            <person name="King N."/>
            <person name="Lang F.B.F."/>
            <person name="Roger A.J."/>
            <person name="Ruiz-Trillo I."/>
            <person name="Haas B."/>
            <person name="Nusbaum C."/>
            <person name="Birren B."/>
        </authorList>
    </citation>
    <scope>NUCLEOTIDE SEQUENCE [LARGE SCALE GENOMIC DNA]</scope>
    <source>
        <strain evidence="3 4">JP610</strain>
    </source>
</reference>
<protein>
    <recommendedName>
        <fullName evidence="2">Alpha-N-acetylglucosaminidase N-terminal domain-containing protein</fullName>
    </recommendedName>
</protein>
<organism evidence="3 4">
    <name type="scientific">Sphaeroforma arctica JP610</name>
    <dbReference type="NCBI Taxonomy" id="667725"/>
    <lineage>
        <taxon>Eukaryota</taxon>
        <taxon>Ichthyosporea</taxon>
        <taxon>Ichthyophonida</taxon>
        <taxon>Sphaeroforma</taxon>
    </lineage>
</organism>
<accession>A0A0L0GDV0</accession>
<keyword evidence="1" id="KW-0378">Hydrolase</keyword>
<dbReference type="Gene3D" id="3.30.379.10">
    <property type="entry name" value="Chitobiase/beta-hexosaminidase domain 2-like"/>
    <property type="match status" value="1"/>
</dbReference>